<reference evidence="2" key="1">
    <citation type="submission" date="2022-07" db="EMBL/GenBank/DDBJ databases">
        <authorList>
            <person name="Macas J."/>
            <person name="Novak P."/>
            <person name="Neumann P."/>
        </authorList>
    </citation>
    <scope>NUCLEOTIDE SEQUENCE</scope>
</reference>
<dbReference type="Proteomes" id="UP001152484">
    <property type="component" value="Unassembled WGS sequence"/>
</dbReference>
<keyword evidence="3" id="KW-1185">Reference proteome</keyword>
<dbReference type="SUPFAM" id="SSF81383">
    <property type="entry name" value="F-box domain"/>
    <property type="match status" value="1"/>
</dbReference>
<protein>
    <recommendedName>
        <fullName evidence="4">F-box domain-containing protein</fullName>
    </recommendedName>
</protein>
<evidence type="ECO:0008006" key="4">
    <source>
        <dbReference type="Google" id="ProtNLM"/>
    </source>
</evidence>
<dbReference type="AlphaFoldDB" id="A0A9P1E242"/>
<accession>A0A9P1E242</accession>
<evidence type="ECO:0000256" key="1">
    <source>
        <dbReference type="SAM" id="Phobius"/>
    </source>
</evidence>
<dbReference type="EMBL" id="CAMAPE010000008">
    <property type="protein sequence ID" value="CAH9072654.1"/>
    <property type="molecule type" value="Genomic_DNA"/>
</dbReference>
<dbReference type="OrthoDB" id="671172at2759"/>
<dbReference type="PANTHER" id="PTHR33736:SF18">
    <property type="entry name" value="F-BOX DOMAIN-CONTAINING PROTEIN"/>
    <property type="match status" value="1"/>
</dbReference>
<keyword evidence="1" id="KW-0812">Transmembrane</keyword>
<keyword evidence="1" id="KW-1133">Transmembrane helix</keyword>
<comment type="caution">
    <text evidence="2">The sequence shown here is derived from an EMBL/GenBank/DDBJ whole genome shotgun (WGS) entry which is preliminary data.</text>
</comment>
<gene>
    <name evidence="2" type="ORF">CEURO_LOCUS4453</name>
</gene>
<organism evidence="2 3">
    <name type="scientific">Cuscuta europaea</name>
    <name type="common">European dodder</name>
    <dbReference type="NCBI Taxonomy" id="41803"/>
    <lineage>
        <taxon>Eukaryota</taxon>
        <taxon>Viridiplantae</taxon>
        <taxon>Streptophyta</taxon>
        <taxon>Embryophyta</taxon>
        <taxon>Tracheophyta</taxon>
        <taxon>Spermatophyta</taxon>
        <taxon>Magnoliopsida</taxon>
        <taxon>eudicotyledons</taxon>
        <taxon>Gunneridae</taxon>
        <taxon>Pentapetalae</taxon>
        <taxon>asterids</taxon>
        <taxon>lamiids</taxon>
        <taxon>Solanales</taxon>
        <taxon>Convolvulaceae</taxon>
        <taxon>Cuscuteae</taxon>
        <taxon>Cuscuta</taxon>
        <taxon>Cuscuta subgen. Cuscuta</taxon>
    </lineage>
</organism>
<proteinExistence type="predicted"/>
<dbReference type="InterPro" id="IPR036047">
    <property type="entry name" value="F-box-like_dom_sf"/>
</dbReference>
<feature type="transmembrane region" description="Helical" evidence="1">
    <location>
        <begin position="400"/>
        <end position="420"/>
    </location>
</feature>
<evidence type="ECO:0000313" key="2">
    <source>
        <dbReference type="EMBL" id="CAH9072654.1"/>
    </source>
</evidence>
<evidence type="ECO:0000313" key="3">
    <source>
        <dbReference type="Proteomes" id="UP001152484"/>
    </source>
</evidence>
<keyword evidence="1" id="KW-0472">Membrane</keyword>
<name>A0A9P1E242_CUSEU</name>
<dbReference type="InterPro" id="IPR045283">
    <property type="entry name" value="AT3G44326-like"/>
</dbReference>
<dbReference type="PANTHER" id="PTHR33736">
    <property type="entry name" value="F-BOX PROTEIN-RELATED"/>
    <property type="match status" value="1"/>
</dbReference>
<sequence>MRGRCSSTYRSTENPVRRVHNSQTCAFILDCCFLFTPIFLRAAMPALTSSHPLTKSSLFKHSQFQSPYDIHSIRYYSYSYPLVPMMSCPTTTPTTGPAEGTAITAVPPEIIETHILTRLDGPTLASAGWAFSELRTICSDENLWRQICDSTWPSTTNPIVRDAISALPSGHRSLFSDAFPTVHHRAPRPKSDRGSTELISTVDIFYGGGLIYSNATVSETVSSWFLSSPFRVDLLNMKGTVVPMPVKFDGDDGKCVAHLEEHLKLSWILIDPSSKRAVNISSLKPVNFRRHWLTGEIKIRFATVVDGGGAGGDPVQCSVVVICEGKEGGELYVRDASMQVEDVEGKVLNGKDSKVILQEAMEGIRKKREEGEEKERYKTFVVCKKQWREMKRRKEKRMDLACIAGGICTLIVFFSLVFLGSEKGYANCLRFFG</sequence>